<keyword evidence="1" id="KW-1133">Transmembrane helix</keyword>
<dbReference type="GO" id="GO:0006888">
    <property type="term" value="P:endoplasmic reticulum to Golgi vesicle-mediated transport"/>
    <property type="evidence" value="ECO:0007669"/>
    <property type="project" value="InterPro"/>
</dbReference>
<dbReference type="PANTHER" id="PTHR21493">
    <property type="entry name" value="CGI-141-RELATED/LIPASE CONTAINING PROTEIN"/>
    <property type="match status" value="1"/>
</dbReference>
<feature type="transmembrane region" description="Helical" evidence="1">
    <location>
        <begin position="88"/>
        <end position="115"/>
    </location>
</feature>
<protein>
    <recommendedName>
        <fullName evidence="4">Vesicle transport protein GOT1</fullName>
    </recommendedName>
</protein>
<keyword evidence="3" id="KW-1185">Reference proteome</keyword>
<dbReference type="Gramene" id="Zm00001eb433720_T001">
    <property type="protein sequence ID" value="Zm00001eb433720_P001"/>
    <property type="gene ID" value="Zm00001eb433720"/>
</dbReference>
<evidence type="ECO:0000313" key="2">
    <source>
        <dbReference type="EnsemblPlants" id="Zm00001eb433720_P001"/>
    </source>
</evidence>
<evidence type="ECO:0000256" key="1">
    <source>
        <dbReference type="SAM" id="Phobius"/>
    </source>
</evidence>
<dbReference type="GO" id="GO:0042147">
    <property type="term" value="P:retrograde transport, endosome to Golgi"/>
    <property type="evidence" value="ECO:0007669"/>
    <property type="project" value="InterPro"/>
</dbReference>
<dbReference type="Proteomes" id="UP000007305">
    <property type="component" value="Chromosome 10"/>
</dbReference>
<organism evidence="2 3">
    <name type="scientific">Zea mays</name>
    <name type="common">Maize</name>
    <dbReference type="NCBI Taxonomy" id="4577"/>
    <lineage>
        <taxon>Eukaryota</taxon>
        <taxon>Viridiplantae</taxon>
        <taxon>Streptophyta</taxon>
        <taxon>Embryophyta</taxon>
        <taxon>Tracheophyta</taxon>
        <taxon>Spermatophyta</taxon>
        <taxon>Magnoliopsida</taxon>
        <taxon>Liliopsida</taxon>
        <taxon>Poales</taxon>
        <taxon>Poaceae</taxon>
        <taxon>PACMAD clade</taxon>
        <taxon>Panicoideae</taxon>
        <taxon>Andropogonodae</taxon>
        <taxon>Andropogoneae</taxon>
        <taxon>Tripsacinae</taxon>
        <taxon>Zea</taxon>
    </lineage>
</organism>
<dbReference type="AlphaFoldDB" id="A0A804RP43"/>
<dbReference type="InterPro" id="IPR045176">
    <property type="entry name" value="Got1"/>
</dbReference>
<dbReference type="InParanoid" id="A0A804RP43"/>
<dbReference type="EnsemblPlants" id="Zm00001eb433720_T001">
    <property type="protein sequence ID" value="Zm00001eb433720_P001"/>
    <property type="gene ID" value="Zm00001eb433720"/>
</dbReference>
<feature type="transmembrane region" description="Helical" evidence="1">
    <location>
        <begin position="121"/>
        <end position="139"/>
    </location>
</feature>
<reference evidence="2" key="2">
    <citation type="submission" date="2019-07" db="EMBL/GenBank/DDBJ databases">
        <authorList>
            <person name="Seetharam A."/>
            <person name="Woodhouse M."/>
            <person name="Cannon E."/>
        </authorList>
    </citation>
    <scope>NUCLEOTIDE SEQUENCE [LARGE SCALE GENOMIC DNA]</scope>
    <source>
        <strain evidence="2">cv. B73</strain>
    </source>
</reference>
<proteinExistence type="predicted"/>
<dbReference type="PANTHER" id="PTHR21493:SF9">
    <property type="entry name" value="GOLGI TRANSPORT PROTEIN 1-RELATED"/>
    <property type="match status" value="1"/>
</dbReference>
<evidence type="ECO:0000313" key="3">
    <source>
        <dbReference type="Proteomes" id="UP000007305"/>
    </source>
</evidence>
<sequence>MTMLEVPGSSSGHASSMILTASKMSRSCSRTVDTGGAEQLGNLCLDEIVLRPGVSFDDHVVDADAHRSNDSRRCTDYIRSRSAADRNVFTAAAINQGTISFGAGFFLVLIGWPFLGMLLEAYGFVVLFSGFWPTLVVFLQRIPIIGWIFQQLFVTPFLDRYRGKRVPV</sequence>
<reference evidence="3" key="1">
    <citation type="journal article" date="2009" name="Science">
        <title>The B73 maize genome: complexity, diversity, and dynamics.</title>
        <authorList>
            <person name="Schnable P.S."/>
            <person name="Ware D."/>
            <person name="Fulton R.S."/>
            <person name="Stein J.C."/>
            <person name="Wei F."/>
            <person name="Pasternak S."/>
            <person name="Liang C."/>
            <person name="Zhang J."/>
            <person name="Fulton L."/>
            <person name="Graves T.A."/>
            <person name="Minx P."/>
            <person name="Reily A.D."/>
            <person name="Courtney L."/>
            <person name="Kruchowski S.S."/>
            <person name="Tomlinson C."/>
            <person name="Strong C."/>
            <person name="Delehaunty K."/>
            <person name="Fronick C."/>
            <person name="Courtney B."/>
            <person name="Rock S.M."/>
            <person name="Belter E."/>
            <person name="Du F."/>
            <person name="Kim K."/>
            <person name="Abbott R.M."/>
            <person name="Cotton M."/>
            <person name="Levy A."/>
            <person name="Marchetto P."/>
            <person name="Ochoa K."/>
            <person name="Jackson S.M."/>
            <person name="Gillam B."/>
            <person name="Chen W."/>
            <person name="Yan L."/>
            <person name="Higginbotham J."/>
            <person name="Cardenas M."/>
            <person name="Waligorski J."/>
            <person name="Applebaum E."/>
            <person name="Phelps L."/>
            <person name="Falcone J."/>
            <person name="Kanchi K."/>
            <person name="Thane T."/>
            <person name="Scimone A."/>
            <person name="Thane N."/>
            <person name="Henke J."/>
            <person name="Wang T."/>
            <person name="Ruppert J."/>
            <person name="Shah N."/>
            <person name="Rotter K."/>
            <person name="Hodges J."/>
            <person name="Ingenthron E."/>
            <person name="Cordes M."/>
            <person name="Kohlberg S."/>
            <person name="Sgro J."/>
            <person name="Delgado B."/>
            <person name="Mead K."/>
            <person name="Chinwalla A."/>
            <person name="Leonard S."/>
            <person name="Crouse K."/>
            <person name="Collura K."/>
            <person name="Kudrna D."/>
            <person name="Currie J."/>
            <person name="He R."/>
            <person name="Angelova A."/>
            <person name="Rajasekar S."/>
            <person name="Mueller T."/>
            <person name="Lomeli R."/>
            <person name="Scara G."/>
            <person name="Ko A."/>
            <person name="Delaney K."/>
            <person name="Wissotski M."/>
            <person name="Lopez G."/>
            <person name="Campos D."/>
            <person name="Braidotti M."/>
            <person name="Ashley E."/>
            <person name="Golser W."/>
            <person name="Kim H."/>
            <person name="Lee S."/>
            <person name="Lin J."/>
            <person name="Dujmic Z."/>
            <person name="Kim W."/>
            <person name="Talag J."/>
            <person name="Zuccolo A."/>
            <person name="Fan C."/>
            <person name="Sebastian A."/>
            <person name="Kramer M."/>
            <person name="Spiegel L."/>
            <person name="Nascimento L."/>
            <person name="Zutavern T."/>
            <person name="Miller B."/>
            <person name="Ambroise C."/>
            <person name="Muller S."/>
            <person name="Spooner W."/>
            <person name="Narechania A."/>
            <person name="Ren L."/>
            <person name="Wei S."/>
            <person name="Kumari S."/>
            <person name="Faga B."/>
            <person name="Levy M.J."/>
            <person name="McMahan L."/>
            <person name="Van Buren P."/>
            <person name="Vaughn M.W."/>
            <person name="Ying K."/>
            <person name="Yeh C.-T."/>
            <person name="Emrich S.J."/>
            <person name="Jia Y."/>
            <person name="Kalyanaraman A."/>
            <person name="Hsia A.-P."/>
            <person name="Barbazuk W.B."/>
            <person name="Baucom R.S."/>
            <person name="Brutnell T.P."/>
            <person name="Carpita N.C."/>
            <person name="Chaparro C."/>
            <person name="Chia J.-M."/>
            <person name="Deragon J.-M."/>
            <person name="Estill J.C."/>
            <person name="Fu Y."/>
            <person name="Jeddeloh J.A."/>
            <person name="Han Y."/>
            <person name="Lee H."/>
            <person name="Li P."/>
            <person name="Lisch D.R."/>
            <person name="Liu S."/>
            <person name="Liu Z."/>
            <person name="Nagel D.H."/>
            <person name="McCann M.C."/>
            <person name="SanMiguel P."/>
            <person name="Myers A.M."/>
            <person name="Nettleton D."/>
            <person name="Nguyen J."/>
            <person name="Penning B.W."/>
            <person name="Ponnala L."/>
            <person name="Schneider K.L."/>
            <person name="Schwartz D.C."/>
            <person name="Sharma A."/>
            <person name="Soderlund C."/>
            <person name="Springer N.M."/>
            <person name="Sun Q."/>
            <person name="Wang H."/>
            <person name="Waterman M."/>
            <person name="Westerman R."/>
            <person name="Wolfgruber T.K."/>
            <person name="Yang L."/>
            <person name="Yu Y."/>
            <person name="Zhang L."/>
            <person name="Zhou S."/>
            <person name="Zhu Q."/>
            <person name="Bennetzen J.L."/>
            <person name="Dawe R.K."/>
            <person name="Jiang J."/>
            <person name="Jiang N."/>
            <person name="Presting G.G."/>
            <person name="Wessler S.R."/>
            <person name="Aluru S."/>
            <person name="Martienssen R.A."/>
            <person name="Clifton S.W."/>
            <person name="McCombie W.R."/>
            <person name="Wing R.A."/>
            <person name="Wilson R.K."/>
        </authorList>
    </citation>
    <scope>NUCLEOTIDE SEQUENCE [LARGE SCALE GENOMIC DNA]</scope>
    <source>
        <strain evidence="3">cv. B73</strain>
    </source>
</reference>
<reference evidence="2" key="3">
    <citation type="submission" date="2021-05" db="UniProtKB">
        <authorList>
            <consortium name="EnsemblPlants"/>
        </authorList>
    </citation>
    <scope>IDENTIFICATION</scope>
    <source>
        <strain evidence="2">cv. B73</strain>
    </source>
</reference>
<keyword evidence="1" id="KW-0812">Transmembrane</keyword>
<evidence type="ECO:0008006" key="4">
    <source>
        <dbReference type="Google" id="ProtNLM"/>
    </source>
</evidence>
<dbReference type="GO" id="GO:0005829">
    <property type="term" value="C:cytosol"/>
    <property type="evidence" value="ECO:0007669"/>
    <property type="project" value="GOC"/>
</dbReference>
<keyword evidence="1" id="KW-0472">Membrane</keyword>
<name>A0A804RP43_MAIZE</name>
<accession>A0A804RP43</accession>